<evidence type="ECO:0000313" key="3">
    <source>
        <dbReference type="Proteomes" id="UP000014680"/>
    </source>
</evidence>
<protein>
    <submittedName>
        <fullName evidence="2">Uncharacterized protein</fullName>
    </submittedName>
</protein>
<name>A0A0A1TY94_ENTIV</name>
<dbReference type="Proteomes" id="UP000014680">
    <property type="component" value="Unassembled WGS sequence"/>
</dbReference>
<feature type="compositionally biased region" description="Basic and acidic residues" evidence="1">
    <location>
        <begin position="1"/>
        <end position="12"/>
    </location>
</feature>
<gene>
    <name evidence="2" type="ORF">EIN_376160</name>
</gene>
<proteinExistence type="predicted"/>
<reference evidence="2 3" key="1">
    <citation type="submission" date="2012-10" db="EMBL/GenBank/DDBJ databases">
        <authorList>
            <person name="Zafar N."/>
            <person name="Inman J."/>
            <person name="Hall N."/>
            <person name="Lorenzi H."/>
            <person name="Caler E."/>
        </authorList>
    </citation>
    <scope>NUCLEOTIDE SEQUENCE [LARGE SCALE GENOMIC DNA]</scope>
    <source>
        <strain evidence="2 3">IP1</strain>
    </source>
</reference>
<accession>A0A0A1TY94</accession>
<sequence length="185" mass="21850">MQGRSNTKERNEYNSSHRKRNSEDDAFYQGVYIGVLNKFYDLRIEKPELAKTIAHPFFRIVSISTEYDEIQLAEYVENRCNEIFQSDISSGMKVSTVQRRFERNKVIETLHLMVDAIEMKDFSFSSTENNAHVDKHTYYIKDKYNTLDIIKKGCKINEFITQLFTYESELLLQKNDQSLQQILGF</sequence>
<keyword evidence="3" id="KW-1185">Reference proteome</keyword>
<dbReference type="OrthoDB" id="25046at2759"/>
<evidence type="ECO:0000256" key="1">
    <source>
        <dbReference type="SAM" id="MobiDB-lite"/>
    </source>
</evidence>
<organism evidence="2 3">
    <name type="scientific">Entamoeba invadens IP1</name>
    <dbReference type="NCBI Taxonomy" id="370355"/>
    <lineage>
        <taxon>Eukaryota</taxon>
        <taxon>Amoebozoa</taxon>
        <taxon>Evosea</taxon>
        <taxon>Archamoebae</taxon>
        <taxon>Mastigamoebida</taxon>
        <taxon>Entamoebidae</taxon>
        <taxon>Entamoeba</taxon>
    </lineage>
</organism>
<dbReference type="RefSeq" id="XP_004182817.1">
    <property type="nucleotide sequence ID" value="XM_004182769.1"/>
</dbReference>
<dbReference type="EMBL" id="KB207268">
    <property type="protein sequence ID" value="ELP83471.1"/>
    <property type="molecule type" value="Genomic_DNA"/>
</dbReference>
<feature type="region of interest" description="Disordered" evidence="1">
    <location>
        <begin position="1"/>
        <end position="20"/>
    </location>
</feature>
<dbReference type="OMA" id="STENNAH"/>
<dbReference type="KEGG" id="eiv:EIN_376160"/>
<dbReference type="AlphaFoldDB" id="A0A0A1TY94"/>
<dbReference type="VEuPathDB" id="AmoebaDB:EIN_376160"/>
<dbReference type="GeneID" id="14882422"/>
<evidence type="ECO:0000313" key="2">
    <source>
        <dbReference type="EMBL" id="ELP83471.1"/>
    </source>
</evidence>